<keyword evidence="4" id="KW-1185">Reference proteome</keyword>
<dbReference type="InterPro" id="IPR011990">
    <property type="entry name" value="TPR-like_helical_dom_sf"/>
</dbReference>
<proteinExistence type="predicted"/>
<dbReference type="SMART" id="SM00028">
    <property type="entry name" value="TPR"/>
    <property type="match status" value="6"/>
</dbReference>
<dbReference type="Pfam" id="PF13424">
    <property type="entry name" value="TPR_12"/>
    <property type="match status" value="2"/>
</dbReference>
<dbReference type="Proteomes" id="UP001157946">
    <property type="component" value="Unassembled WGS sequence"/>
</dbReference>
<feature type="domain" description="HTH cro/C1-type" evidence="2">
    <location>
        <begin position="13"/>
        <end position="66"/>
    </location>
</feature>
<dbReference type="InterPro" id="IPR001387">
    <property type="entry name" value="Cro/C1-type_HTH"/>
</dbReference>
<dbReference type="SMART" id="SM00530">
    <property type="entry name" value="HTH_XRE"/>
    <property type="match status" value="1"/>
</dbReference>
<evidence type="ECO:0000256" key="1">
    <source>
        <dbReference type="PROSITE-ProRule" id="PRU00339"/>
    </source>
</evidence>
<evidence type="ECO:0000313" key="4">
    <source>
        <dbReference type="Proteomes" id="UP001157946"/>
    </source>
</evidence>
<dbReference type="PANTHER" id="PTHR47050">
    <property type="entry name" value="TETRATRICOPEPTIDE REPEAT PROTEIN 24"/>
    <property type="match status" value="1"/>
</dbReference>
<dbReference type="Gene3D" id="1.25.40.10">
    <property type="entry name" value="Tetratricopeptide repeat domain"/>
    <property type="match status" value="3"/>
</dbReference>
<name>A0AA45WJL1_9BACL</name>
<gene>
    <name evidence="3" type="ORF">SAMN06265361_101487</name>
</gene>
<dbReference type="SUPFAM" id="SSF47413">
    <property type="entry name" value="lambda repressor-like DNA-binding domains"/>
    <property type="match status" value="1"/>
</dbReference>
<accession>A0AA45WJL1</accession>
<dbReference type="PROSITE" id="PS50005">
    <property type="entry name" value="TPR"/>
    <property type="match status" value="1"/>
</dbReference>
<comment type="caution">
    <text evidence="3">The sequence shown here is derived from an EMBL/GenBank/DDBJ whole genome shotgun (WGS) entry which is preliminary data.</text>
</comment>
<dbReference type="RefSeq" id="WP_102991845.1">
    <property type="nucleotide sequence ID" value="NZ_FXTU01000001.1"/>
</dbReference>
<dbReference type="EMBL" id="FXTU01000001">
    <property type="protein sequence ID" value="SMP03833.1"/>
    <property type="molecule type" value="Genomic_DNA"/>
</dbReference>
<dbReference type="GO" id="GO:0003677">
    <property type="term" value="F:DNA binding"/>
    <property type="evidence" value="ECO:0007669"/>
    <property type="project" value="InterPro"/>
</dbReference>
<keyword evidence="1" id="KW-0802">TPR repeat</keyword>
<dbReference type="PROSITE" id="PS50943">
    <property type="entry name" value="HTH_CROC1"/>
    <property type="match status" value="1"/>
</dbReference>
<dbReference type="InterPro" id="IPR010982">
    <property type="entry name" value="Lambda_DNA-bd_dom_sf"/>
</dbReference>
<reference evidence="3" key="1">
    <citation type="submission" date="2017-05" db="EMBL/GenBank/DDBJ databases">
        <authorList>
            <person name="Varghese N."/>
            <person name="Submissions S."/>
        </authorList>
    </citation>
    <scope>NUCLEOTIDE SEQUENCE</scope>
    <source>
        <strain evidence="3">DSM 45262</strain>
    </source>
</reference>
<sequence length="443" mass="52067">MSTMESFVLRYVIRKTRKELGLRQEDVADKTMSYGTISNIERGTIKVDNALVERYLKKLGLTKLRLKHLIKLEEEKIEILNYKLEAVESLLNNKRYKEAETLLKKVKMERFHPLAPYHAYLEGRICHGKGDYSRAEKHYKLAIRLHRQYNLPARGNIVATCFNELGICNYVQYQLDKAMDYTEKGLQAYNENEDGNDVYYPLKSNKVLYLLTLRQFDAAKQVLNELWESISQINNTHVVLNLYRYHALILQKIKRYDEAVNICKEGIKLARRNRVTRRYLDLLNVLGSVYLLQKQYEKAILQFETVLMHDDSKTFAKCQIDALSRSATLYSELEEHEKAEEFINTALNLSREVSQKNRLPKVLYVAGCIFFNQGKYKNAILHLKESVELAEITQDKETQSKSLLLLSKIFDNMGLESDWIKTVRELHNLQYSFNREDWFYEVV</sequence>
<dbReference type="AlphaFoldDB" id="A0AA45WJL1"/>
<dbReference type="Gene3D" id="1.10.260.40">
    <property type="entry name" value="lambda repressor-like DNA-binding domains"/>
    <property type="match status" value="1"/>
</dbReference>
<evidence type="ECO:0000313" key="3">
    <source>
        <dbReference type="EMBL" id="SMP03833.1"/>
    </source>
</evidence>
<dbReference type="InterPro" id="IPR019734">
    <property type="entry name" value="TPR_rpt"/>
</dbReference>
<dbReference type="InterPro" id="IPR024812">
    <property type="entry name" value="TPR_24"/>
</dbReference>
<dbReference type="PANTHER" id="PTHR47050:SF1">
    <property type="entry name" value="TETRATRICOPEPTIDE REPEAT PROTEIN 24-LIKE"/>
    <property type="match status" value="1"/>
</dbReference>
<organism evidence="3 4">
    <name type="scientific">Laceyella tengchongensis</name>
    <dbReference type="NCBI Taxonomy" id="574699"/>
    <lineage>
        <taxon>Bacteria</taxon>
        <taxon>Bacillati</taxon>
        <taxon>Bacillota</taxon>
        <taxon>Bacilli</taxon>
        <taxon>Bacillales</taxon>
        <taxon>Thermoactinomycetaceae</taxon>
        <taxon>Laceyella</taxon>
    </lineage>
</organism>
<dbReference type="Pfam" id="PF01381">
    <property type="entry name" value="HTH_3"/>
    <property type="match status" value="1"/>
</dbReference>
<feature type="repeat" description="TPR" evidence="1">
    <location>
        <begin position="280"/>
        <end position="313"/>
    </location>
</feature>
<dbReference type="CDD" id="cd00093">
    <property type="entry name" value="HTH_XRE"/>
    <property type="match status" value="1"/>
</dbReference>
<protein>
    <submittedName>
        <fullName evidence="3">Tetratricopeptide repeat-containing protein</fullName>
    </submittedName>
</protein>
<dbReference type="SUPFAM" id="SSF48452">
    <property type="entry name" value="TPR-like"/>
    <property type="match status" value="2"/>
</dbReference>
<dbReference type="Pfam" id="PF13432">
    <property type="entry name" value="TPR_16"/>
    <property type="match status" value="1"/>
</dbReference>
<evidence type="ECO:0000259" key="2">
    <source>
        <dbReference type="PROSITE" id="PS50943"/>
    </source>
</evidence>